<dbReference type="Proteomes" id="UP000031938">
    <property type="component" value="Unassembled WGS sequence"/>
</dbReference>
<evidence type="ECO:0000313" key="2">
    <source>
        <dbReference type="Proteomes" id="UP000031938"/>
    </source>
</evidence>
<reference evidence="1 2" key="1">
    <citation type="submission" date="2015-01" db="EMBL/GenBank/DDBJ databases">
        <title>Genome sequencing of Jeotgalibacillus soli.</title>
        <authorList>
            <person name="Goh K.M."/>
            <person name="Chan K.-G."/>
            <person name="Yaakop A.S."/>
            <person name="Ee R."/>
            <person name="Gan H.M."/>
            <person name="Chan C.S."/>
        </authorList>
    </citation>
    <scope>NUCLEOTIDE SEQUENCE [LARGE SCALE GENOMIC DNA]</scope>
    <source>
        <strain evidence="1 2">P9</strain>
    </source>
</reference>
<dbReference type="AlphaFoldDB" id="A0A0C2S3G8"/>
<name>A0A0C2S3G8_9BACL</name>
<proteinExistence type="predicted"/>
<keyword evidence="2" id="KW-1185">Reference proteome</keyword>
<sequence length="39" mass="4895">MLHKQHKRYYNLHLMKTNIIKYLLVTFIQIQLQEEFCKS</sequence>
<evidence type="ECO:0000313" key="1">
    <source>
        <dbReference type="EMBL" id="KIL48494.1"/>
    </source>
</evidence>
<comment type="caution">
    <text evidence="1">The sequence shown here is derived from an EMBL/GenBank/DDBJ whole genome shotgun (WGS) entry which is preliminary data.</text>
</comment>
<gene>
    <name evidence="1" type="ORF">KP78_15770</name>
</gene>
<dbReference type="EMBL" id="JXRP01000012">
    <property type="protein sequence ID" value="KIL48494.1"/>
    <property type="molecule type" value="Genomic_DNA"/>
</dbReference>
<accession>A0A0C2S3G8</accession>
<protein>
    <submittedName>
        <fullName evidence="1">Uncharacterized protein</fullName>
    </submittedName>
</protein>
<organism evidence="1 2">
    <name type="scientific">Jeotgalibacillus soli</name>
    <dbReference type="NCBI Taxonomy" id="889306"/>
    <lineage>
        <taxon>Bacteria</taxon>
        <taxon>Bacillati</taxon>
        <taxon>Bacillota</taxon>
        <taxon>Bacilli</taxon>
        <taxon>Bacillales</taxon>
        <taxon>Caryophanaceae</taxon>
        <taxon>Jeotgalibacillus</taxon>
    </lineage>
</organism>